<dbReference type="InterPro" id="IPR031334">
    <property type="entry name" value="Piezo_cap_dom"/>
</dbReference>
<keyword evidence="9" id="KW-0407">Ion channel</keyword>
<gene>
    <name evidence="16" type="ORF">CINCED_3A008975</name>
</gene>
<feature type="transmembrane region" description="Helical" evidence="10">
    <location>
        <begin position="355"/>
        <end position="374"/>
    </location>
</feature>
<reference evidence="16 17" key="1">
    <citation type="submission" date="2019-08" db="EMBL/GenBank/DDBJ databases">
        <authorList>
            <person name="Alioto T."/>
            <person name="Alioto T."/>
            <person name="Gomez Garrido J."/>
        </authorList>
    </citation>
    <scope>NUCLEOTIDE SEQUENCE [LARGE SCALE GENOMIC DNA]</scope>
</reference>
<feature type="transmembrane region" description="Helical" evidence="10">
    <location>
        <begin position="639"/>
        <end position="656"/>
    </location>
</feature>
<dbReference type="InterPro" id="IPR056769">
    <property type="entry name" value="Piezo_TM1-24"/>
</dbReference>
<evidence type="ECO:0000256" key="7">
    <source>
        <dbReference type="ARBA" id="ARBA00023065"/>
    </source>
</evidence>
<feature type="transmembrane region" description="Helical" evidence="10">
    <location>
        <begin position="925"/>
        <end position="944"/>
    </location>
</feature>
<dbReference type="Pfam" id="PF23188">
    <property type="entry name" value="THU_Piezo1"/>
    <property type="match status" value="1"/>
</dbReference>
<feature type="transmembrane region" description="Helical" evidence="10">
    <location>
        <begin position="458"/>
        <end position="476"/>
    </location>
</feature>
<keyword evidence="7" id="KW-0406">Ion transport</keyword>
<feature type="transmembrane region" description="Helical" evidence="10">
    <location>
        <begin position="1449"/>
        <end position="1467"/>
    </location>
</feature>
<dbReference type="GO" id="GO:0008381">
    <property type="term" value="F:mechanosensitive monoatomic ion channel activity"/>
    <property type="evidence" value="ECO:0007669"/>
    <property type="project" value="InterPro"/>
</dbReference>
<feature type="domain" description="Piezo non-specific cation channel cap" evidence="11">
    <location>
        <begin position="1656"/>
        <end position="1945"/>
    </location>
</feature>
<comment type="subcellular location">
    <subcellularLocation>
        <location evidence="1">Cell membrane</location>
        <topology evidence="1">Multi-pass membrane protein</topology>
    </subcellularLocation>
</comment>
<feature type="transmembrane region" description="Helical" evidence="10">
    <location>
        <begin position="32"/>
        <end position="52"/>
    </location>
</feature>
<sequence length="1950" mass="230838">MAKCWVLLKLLDESSGDDVGLTFKAFGFVYDAFDITLDTMLMIVFALALRYLRKYDMTYIIRVDYDDSSSLHPNLNVSNHYLLFTWKYLCLAILCLNAIMTIIALFPLKENTIVYLFRTICYYTCLHILVLFAYQLRSILHIDIDTHLAKQIGFINYRNSLECDQVANTLPVLRGHHYFLPVLLIVQKHLLWFYSDTISKKPSRLHSTEKLYLSKHKLLNTILIGIRTIGFRAAVLTWSIDYPGWLTLTMLLWTTVFWMYLNSRRNLIIILLFSICTLLIEYIYIIVGIDVLKEIFGSDLKVWAIDTRDYFPTAICIKTLYTLTFWIAIDQFYKWPKHTAIYDHSKSLSMSMKSVLPYTWISLLILTMLAYGFFGYNTINLIQIGYIALALLFLVWFQISFRIWKTIIYLYWTVVVLYSIIVVTVRYVFQFYGIVDIMTKYLNILNELRDDIGLDETGHVRIFIPAAIAIAIHVYFQYFHKPFINTLEIKKRIYYFPKRFIDDAMPNSHQSEVLIQMSWLWRIWDTTALFFHIHLDKLETALIAILITTKPCLLSGILLLMLLWLLLDYKKCLMHIIVSYIVLCIIITVGYQFSYFTHEQCMIQFQAPANENIKHNNIHTHKLNIAELIGLKKFNSNELLVYSIKYELLIVLVMVYKKTIIINLRHKYHPRKIPDSIFPNITYADINKGISEFLMYLVNDGFYLFGVEITFTIIAIAISLCMDLYGFIWAVLLLGFSIQNKRTVLSCWPYFISFAYLMVIAKYILEIIISSNLNYVMSWRKINIIQNTSIILYDQSYGAWIRPLMQFDFILLFFITRQLTGFKKLRVQNSPYKSNTKINNSNMQLSDNDDEFPDYISENKSYLDVIKYFVFDNSSWMILFFIFWNSINHVNAFSIGYLFTGTMFFWIGTYYHLVPLDKIIKLWRWLLYYNVSVILVKVFFHLFGCLLLNYFQWYSCILMRILSTFCLNTNVDELQKTCGTLRNDIGLFWDVVTFMLLLFQKRFFKSGHFLRLIEDEKATVVLVRKLANLFNGWEHRINDEARKTDLNSLEKIKVKLNEIRKFRKGQPIKQLTHNQACEGSVRMFDKIYDDVYLVKNHDKINNLPIPENLKNDLWIYRHFVGFILYLTKLMNRYSYEHRRMMHTLNTEKKLLKEKKSELAQMGYHKGSFMIWTPVNNNIQLINVEFDEDEYKHRHWLIQFVMALFYIMHSSTHLFCYFAIFYNAIHNSYDLVSIIPVLMIIFWGQLSVPRPTKTFWIVLFMYMQVTGLVKYICSFEEIPWIDEEMKLNHLSSTDFHSYPTIQIGIGNYKKKILPDLLVLIILFIHRRTLMRSGHWTYHNDHKNKWKKISLNIVKRITSLRLIILNIQTHLTPMIQFYKDLRRYHAKGTVNMYPIMFILIAIQIPYSLIHLRNAEELVESNRISLAFVQTFLTCIITIVIDRWLSARRFILGKLIFHLIFLIGFIRLMTDKNKAIINNVLSFNIYAYIVVSAYQLRNGYSYRYSTSFIWSRYEIYNLVVHKAFYYCPFLHEICTVLDWMWSDSSLTIMQWFKMEELFTHVCCVKCICNVRDKLDDARGMNRSRKMKLLIGGGILTAFLSIIIFPIAWFSMFKSMPDTPSSVELTIRIFEESVSSIIFSTKSDDIHKLDSTDYSVMKEVYMSTLSNNWLSSMEFLQQYEFDEISSINLIPQSINTWPITFYEFTKLNKMVSTRNSSIKASAEWILTHHNGMKISRGINIVVLNKTTINMLIKYDQKLIIPNLVPKFLILHWKSTETEIASGLMIHNPSLPYMDVGITFYENPNRCDYLSEMVEICPSNNDTIYLKKIPYSSCADEDTMLDTNNTNMLYNIYVFSDRYSNKFHFLDDKGIIGLYTIIVVYFGYKLAFDIFRSFKFKLGFTETPYPDRLLQLCYEIYLVRSFAEYEMEEDLYGMLIFLFRSPEILIRFTKRPNEI</sequence>
<evidence type="ECO:0000313" key="17">
    <source>
        <dbReference type="Proteomes" id="UP000325440"/>
    </source>
</evidence>
<feature type="transmembrane region" description="Helical" evidence="10">
    <location>
        <begin position="88"/>
        <end position="107"/>
    </location>
</feature>
<dbReference type="Pfam" id="PF24871">
    <property type="entry name" value="Piezo_TM1-24"/>
    <property type="match status" value="1"/>
</dbReference>
<feature type="transmembrane region" description="Helical" evidence="10">
    <location>
        <begin position="1390"/>
        <end position="1409"/>
    </location>
</feature>
<feature type="transmembrane region" description="Helical" evidence="10">
    <location>
        <begin position="113"/>
        <end position="134"/>
    </location>
</feature>
<feature type="transmembrane region" description="Helical" evidence="10">
    <location>
        <begin position="890"/>
        <end position="913"/>
    </location>
</feature>
<dbReference type="PANTHER" id="PTHR47049:SF2">
    <property type="entry name" value="PIEZO-TYPE MECHANOSENSITIVE ION CHANNEL HOMOLOG"/>
    <property type="match status" value="1"/>
</dbReference>
<evidence type="ECO:0000259" key="12">
    <source>
        <dbReference type="Pfam" id="PF15917"/>
    </source>
</evidence>
<evidence type="ECO:0000256" key="4">
    <source>
        <dbReference type="ARBA" id="ARBA00022475"/>
    </source>
</evidence>
<dbReference type="InterPro" id="IPR056770">
    <property type="entry name" value="Piezo_THU9_anchor"/>
</dbReference>
<comment type="similarity">
    <text evidence="2">Belongs to the PIEZO (TC 1.A.75) family.</text>
</comment>
<evidence type="ECO:0000256" key="1">
    <source>
        <dbReference type="ARBA" id="ARBA00004651"/>
    </source>
</evidence>
<feature type="transmembrane region" description="Helical" evidence="10">
    <location>
        <begin position="309"/>
        <end position="329"/>
    </location>
</feature>
<dbReference type="InterPro" id="IPR027272">
    <property type="entry name" value="Piezo"/>
</dbReference>
<dbReference type="Pfam" id="PF15917">
    <property type="entry name" value="Piezo_TM25-28"/>
    <property type="match status" value="1"/>
</dbReference>
<feature type="transmembrane region" description="Helical" evidence="10">
    <location>
        <begin position="1113"/>
        <end position="1131"/>
    </location>
</feature>
<feature type="transmembrane region" description="Helical" evidence="10">
    <location>
        <begin position="1865"/>
        <end position="1883"/>
    </location>
</feature>
<keyword evidence="5 10" id="KW-0812">Transmembrane</keyword>
<organism evidence="16 17">
    <name type="scientific">Cinara cedri</name>
    <dbReference type="NCBI Taxonomy" id="506608"/>
    <lineage>
        <taxon>Eukaryota</taxon>
        <taxon>Metazoa</taxon>
        <taxon>Ecdysozoa</taxon>
        <taxon>Arthropoda</taxon>
        <taxon>Hexapoda</taxon>
        <taxon>Insecta</taxon>
        <taxon>Pterygota</taxon>
        <taxon>Neoptera</taxon>
        <taxon>Paraneoptera</taxon>
        <taxon>Hemiptera</taxon>
        <taxon>Sternorrhyncha</taxon>
        <taxon>Aphidomorpha</taxon>
        <taxon>Aphidoidea</taxon>
        <taxon>Aphididae</taxon>
        <taxon>Lachninae</taxon>
        <taxon>Cinara</taxon>
    </lineage>
</organism>
<dbReference type="InterPro" id="IPR031805">
    <property type="entry name" value="Piezo_TM25-28"/>
</dbReference>
<proteinExistence type="inferred from homology"/>
<feature type="transmembrane region" description="Helical" evidence="10">
    <location>
        <begin position="865"/>
        <end position="884"/>
    </location>
</feature>
<dbReference type="EMBL" id="CABPRJ010000082">
    <property type="protein sequence ID" value="VVC27297.1"/>
    <property type="molecule type" value="Genomic_DNA"/>
</dbReference>
<protein>
    <submittedName>
        <fullName evidence="16">Piezo non-specific cation channel, R-Ras-binding domain,Piezo domain</fullName>
    </submittedName>
</protein>
<evidence type="ECO:0000256" key="10">
    <source>
        <dbReference type="SAM" id="Phobius"/>
    </source>
</evidence>
<dbReference type="GO" id="GO:0005886">
    <property type="term" value="C:plasma membrane"/>
    <property type="evidence" value="ECO:0007669"/>
    <property type="project" value="UniProtKB-SubCell"/>
</dbReference>
<dbReference type="OrthoDB" id="303066at2759"/>
<dbReference type="Pfam" id="PF12166">
    <property type="entry name" value="Piezo_cap"/>
    <property type="match status" value="1"/>
</dbReference>
<feature type="transmembrane region" description="Helical" evidence="10">
    <location>
        <begin position="797"/>
        <end position="816"/>
    </location>
</feature>
<feature type="transmembrane region" description="Helical" evidence="10">
    <location>
        <begin position="1421"/>
        <end position="1442"/>
    </location>
</feature>
<feature type="transmembrane region" description="Helical" evidence="10">
    <location>
        <begin position="1473"/>
        <end position="1493"/>
    </location>
</feature>
<feature type="transmembrane region" description="Helical" evidence="10">
    <location>
        <begin position="1230"/>
        <end position="1247"/>
    </location>
</feature>
<feature type="transmembrane region" description="Helical" evidence="10">
    <location>
        <begin position="709"/>
        <end position="736"/>
    </location>
</feature>
<evidence type="ECO:0000256" key="2">
    <source>
        <dbReference type="ARBA" id="ARBA00007821"/>
    </source>
</evidence>
<evidence type="ECO:0000256" key="3">
    <source>
        <dbReference type="ARBA" id="ARBA00022448"/>
    </source>
</evidence>
<dbReference type="Pfam" id="PF24874">
    <property type="entry name" value="Piezo_THU9_anchor"/>
    <property type="match status" value="1"/>
</dbReference>
<keyword evidence="4" id="KW-1003">Cell membrane</keyword>
<feature type="transmembrane region" description="Helical" evidence="10">
    <location>
        <begin position="541"/>
        <end position="566"/>
    </location>
</feature>
<keyword evidence="3" id="KW-0813">Transport</keyword>
<feature type="transmembrane region" description="Helical" evidence="10">
    <location>
        <begin position="573"/>
        <end position="593"/>
    </location>
</feature>
<feature type="transmembrane region" description="Helical" evidence="10">
    <location>
        <begin position="268"/>
        <end position="289"/>
    </location>
</feature>
<dbReference type="Proteomes" id="UP000325440">
    <property type="component" value="Unassembled WGS sequence"/>
</dbReference>
<feature type="transmembrane region" description="Helical" evidence="10">
    <location>
        <begin position="748"/>
        <end position="769"/>
    </location>
</feature>
<evidence type="ECO:0000256" key="9">
    <source>
        <dbReference type="ARBA" id="ARBA00023303"/>
    </source>
</evidence>
<evidence type="ECO:0000259" key="15">
    <source>
        <dbReference type="Pfam" id="PF24874"/>
    </source>
</evidence>
<evidence type="ECO:0000259" key="11">
    <source>
        <dbReference type="Pfam" id="PF12166"/>
    </source>
</evidence>
<dbReference type="InterPro" id="IPR056768">
    <property type="entry name" value="THU_Piezo"/>
</dbReference>
<evidence type="ECO:0000256" key="5">
    <source>
        <dbReference type="ARBA" id="ARBA00022692"/>
    </source>
</evidence>
<feature type="transmembrane region" description="Helical" evidence="10">
    <location>
        <begin position="1199"/>
        <end position="1224"/>
    </location>
</feature>
<evidence type="ECO:0000256" key="6">
    <source>
        <dbReference type="ARBA" id="ARBA00022989"/>
    </source>
</evidence>
<evidence type="ECO:0000313" key="16">
    <source>
        <dbReference type="EMBL" id="VVC27297.1"/>
    </source>
</evidence>
<dbReference type="PANTHER" id="PTHR47049">
    <property type="entry name" value="PIEZO-TYPE MECHANOSENSITIVE ION CHANNEL HOMOLOG"/>
    <property type="match status" value="1"/>
</dbReference>
<evidence type="ECO:0000256" key="8">
    <source>
        <dbReference type="ARBA" id="ARBA00023136"/>
    </source>
</evidence>
<accession>A0A5E4MA85</accession>
<keyword evidence="17" id="KW-1185">Reference proteome</keyword>
<evidence type="ECO:0000259" key="13">
    <source>
        <dbReference type="Pfam" id="PF23188"/>
    </source>
</evidence>
<feature type="domain" description="Piezo transmembrane helical unit" evidence="13">
    <location>
        <begin position="1209"/>
        <end position="1335"/>
    </location>
</feature>
<feature type="domain" description="Piezo TM25-28" evidence="12">
    <location>
        <begin position="853"/>
        <end position="1065"/>
    </location>
</feature>
<feature type="domain" description="Piezo TM1-24" evidence="14">
    <location>
        <begin position="234"/>
        <end position="484"/>
    </location>
</feature>
<keyword evidence="8 10" id="KW-0472">Membrane</keyword>
<feature type="transmembrane region" description="Helical" evidence="10">
    <location>
        <begin position="218"/>
        <end position="238"/>
    </location>
</feature>
<keyword evidence="6 10" id="KW-1133">Transmembrane helix</keyword>
<feature type="transmembrane region" description="Helical" evidence="10">
    <location>
        <begin position="1585"/>
        <end position="1608"/>
    </location>
</feature>
<feature type="transmembrane region" description="Helical" evidence="10">
    <location>
        <begin position="409"/>
        <end position="429"/>
    </location>
</feature>
<feature type="transmembrane region" description="Helical" evidence="10">
    <location>
        <begin position="380"/>
        <end position="397"/>
    </location>
</feature>
<name>A0A5E4MA85_9HEMI</name>
<evidence type="ECO:0000259" key="14">
    <source>
        <dbReference type="Pfam" id="PF24871"/>
    </source>
</evidence>
<feature type="transmembrane region" description="Helical" evidence="10">
    <location>
        <begin position="244"/>
        <end position="261"/>
    </location>
</feature>
<feature type="domain" description="Piezo THU9 and anchor" evidence="15">
    <location>
        <begin position="1394"/>
        <end position="1607"/>
    </location>
</feature>